<dbReference type="PANTHER" id="PTHR13355">
    <property type="entry name" value="GLUCOSAMINE 6-PHOSPHATE N-ACETYLTRANSFERASE"/>
    <property type="match status" value="1"/>
</dbReference>
<protein>
    <recommendedName>
        <fullName evidence="4">Glucosamine 6-phosphate N-acetyltransferase</fullName>
        <ecNumber evidence="4">2.3.1.4</ecNumber>
    </recommendedName>
</protein>
<dbReference type="PROSITE" id="PS51186">
    <property type="entry name" value="GNAT"/>
    <property type="match status" value="1"/>
</dbReference>
<comment type="similarity">
    <text evidence="2 4">Belongs to the acetyltransferase family. GNA1 subfamily.</text>
</comment>
<dbReference type="Gene3D" id="3.40.630.30">
    <property type="match status" value="1"/>
</dbReference>
<dbReference type="PANTHER" id="PTHR13355:SF11">
    <property type="entry name" value="GLUCOSAMINE 6-PHOSPHATE N-ACETYLTRANSFERASE"/>
    <property type="match status" value="1"/>
</dbReference>
<keyword evidence="4" id="KW-0012">Acyltransferase</keyword>
<comment type="pathway">
    <text evidence="1 4">Nucleotide-sugar biosynthesis; UDP-N-acetyl-alpha-D-glucosamine biosynthesis; N-acetyl-alpha-D-glucosamine 1-phosphate from alpha-D-glucosamine 6-phosphate (route I): step 1/2.</text>
</comment>
<organism evidence="5 6">
    <name type="scientific">Clonorchis sinensis</name>
    <name type="common">Chinese liver fluke</name>
    <dbReference type="NCBI Taxonomy" id="79923"/>
    <lineage>
        <taxon>Eukaryota</taxon>
        <taxon>Metazoa</taxon>
        <taxon>Spiralia</taxon>
        <taxon>Lophotrochozoa</taxon>
        <taxon>Platyhelminthes</taxon>
        <taxon>Trematoda</taxon>
        <taxon>Digenea</taxon>
        <taxon>Opisthorchiida</taxon>
        <taxon>Opisthorchiata</taxon>
        <taxon>Opisthorchiidae</taxon>
        <taxon>Clonorchis</taxon>
    </lineage>
</organism>
<evidence type="ECO:0000256" key="1">
    <source>
        <dbReference type="ARBA" id="ARBA00004832"/>
    </source>
</evidence>
<keyword evidence="6" id="KW-1185">Reference proteome</keyword>
<dbReference type="SUPFAM" id="SSF55729">
    <property type="entry name" value="Acyl-CoA N-acyltransferases (Nat)"/>
    <property type="match status" value="1"/>
</dbReference>
<dbReference type="GO" id="GO:0006048">
    <property type="term" value="P:UDP-N-acetylglucosamine biosynthetic process"/>
    <property type="evidence" value="ECO:0007669"/>
    <property type="project" value="UniProtKB-UniRule"/>
</dbReference>
<evidence type="ECO:0000256" key="2">
    <source>
        <dbReference type="ARBA" id="ARBA00006048"/>
    </source>
</evidence>
<evidence type="ECO:0000313" key="6">
    <source>
        <dbReference type="Proteomes" id="UP000008909"/>
    </source>
</evidence>
<sequence>MPGKPAMQYAVTDSGHTNGTISIFLRSFDIKELIRQKNIGKILPRFIFMNECSEKHAPRKSKYRGNYSMVTQNQVNRYHNKHWNVIGCTVNIFDHLEFEWLVGRQTVNDFLGSRERVMLVGLIYCSMDYLFSPKLLEMINIDRLLERNLCDKLNCQDRDNIRVRPLRVADYELYVDLLRGLTDVGDISSRDFNANFNRMCVCPDTYFIVVVEDSASAELMAAATLFVEMKFIHSCTKVGWCCAVIHSRLQRGHIEDVIVGSKYRGRNLGKLLIETLVEIAKHFNCYKVSLDCKDEKVGFYEKVGFRRMNNMMYQRFDGL</sequence>
<evidence type="ECO:0000313" key="5">
    <source>
        <dbReference type="EMBL" id="GAA50518.1"/>
    </source>
</evidence>
<evidence type="ECO:0000256" key="4">
    <source>
        <dbReference type="RuleBase" id="RU365086"/>
    </source>
</evidence>
<name>G7YC34_CLOSI</name>
<dbReference type="EMBL" id="DF143054">
    <property type="protein sequence ID" value="GAA50518.1"/>
    <property type="molecule type" value="Genomic_DNA"/>
</dbReference>
<dbReference type="InParanoid" id="G7YC34"/>
<reference key="2">
    <citation type="submission" date="2011-10" db="EMBL/GenBank/DDBJ databases">
        <title>The genome and transcriptome sequence of Clonorchis sinensis provide insights into the carcinogenic liver fluke.</title>
        <authorList>
            <person name="Wang X."/>
            <person name="Huang Y."/>
            <person name="Chen W."/>
            <person name="Liu H."/>
            <person name="Guo L."/>
            <person name="Chen Y."/>
            <person name="Luo F."/>
            <person name="Zhou W."/>
            <person name="Sun J."/>
            <person name="Mao Q."/>
            <person name="Liang P."/>
            <person name="Zhou C."/>
            <person name="Tian Y."/>
            <person name="Men J."/>
            <person name="Lv X."/>
            <person name="Huang L."/>
            <person name="Zhou J."/>
            <person name="Hu Y."/>
            <person name="Li R."/>
            <person name="Zhang F."/>
            <person name="Lei H."/>
            <person name="Li X."/>
            <person name="Hu X."/>
            <person name="Liang C."/>
            <person name="Xu J."/>
            <person name="Wu Z."/>
            <person name="Yu X."/>
        </authorList>
    </citation>
    <scope>NUCLEOTIDE SEQUENCE</scope>
    <source>
        <strain>Henan</strain>
    </source>
</reference>
<dbReference type="CDD" id="cd04301">
    <property type="entry name" value="NAT_SF"/>
    <property type="match status" value="1"/>
</dbReference>
<dbReference type="Pfam" id="PF00583">
    <property type="entry name" value="Acetyltransf_1"/>
    <property type="match status" value="1"/>
</dbReference>
<dbReference type="EC" id="2.3.1.4" evidence="4"/>
<evidence type="ECO:0000256" key="3">
    <source>
        <dbReference type="ARBA" id="ARBA00048964"/>
    </source>
</evidence>
<dbReference type="FunCoup" id="G7YC34">
    <property type="interactions" value="636"/>
</dbReference>
<dbReference type="InterPro" id="IPR000182">
    <property type="entry name" value="GNAT_dom"/>
</dbReference>
<comment type="catalytic activity">
    <reaction evidence="3 4">
        <text>D-glucosamine 6-phosphate + acetyl-CoA = N-acetyl-D-glucosamine 6-phosphate + CoA + H(+)</text>
        <dbReference type="Rhea" id="RHEA:10292"/>
        <dbReference type="ChEBI" id="CHEBI:15378"/>
        <dbReference type="ChEBI" id="CHEBI:57287"/>
        <dbReference type="ChEBI" id="CHEBI:57288"/>
        <dbReference type="ChEBI" id="CHEBI:57513"/>
        <dbReference type="ChEBI" id="CHEBI:58725"/>
        <dbReference type="EC" id="2.3.1.4"/>
    </reaction>
</comment>
<dbReference type="InterPro" id="IPR016181">
    <property type="entry name" value="Acyl_CoA_acyltransferase"/>
</dbReference>
<reference evidence="5" key="1">
    <citation type="journal article" date="2011" name="Genome Biol.">
        <title>The draft genome of the carcinogenic human liver fluke Clonorchis sinensis.</title>
        <authorList>
            <person name="Wang X."/>
            <person name="Chen W."/>
            <person name="Huang Y."/>
            <person name="Sun J."/>
            <person name="Men J."/>
            <person name="Liu H."/>
            <person name="Luo F."/>
            <person name="Guo L."/>
            <person name="Lv X."/>
            <person name="Deng C."/>
            <person name="Zhou C."/>
            <person name="Fan Y."/>
            <person name="Li X."/>
            <person name="Huang L."/>
            <person name="Hu Y."/>
            <person name="Liang C."/>
            <person name="Hu X."/>
            <person name="Xu J."/>
            <person name="Yu X."/>
        </authorList>
    </citation>
    <scope>NUCLEOTIDE SEQUENCE [LARGE SCALE GENOMIC DNA]</scope>
    <source>
        <strain evidence="5">Henan</strain>
    </source>
</reference>
<dbReference type="Proteomes" id="UP000008909">
    <property type="component" value="Unassembled WGS sequence"/>
</dbReference>
<proteinExistence type="inferred from homology"/>
<dbReference type="InterPro" id="IPR039143">
    <property type="entry name" value="GNPNAT1-like"/>
</dbReference>
<accession>G7YC34</accession>
<gene>
    <name evidence="5" type="ORF">CLF_104675</name>
</gene>
<dbReference type="STRING" id="79923.G7YC34"/>
<dbReference type="UniPathway" id="UPA00113">
    <property type="reaction ID" value="UER00529"/>
</dbReference>
<dbReference type="AlphaFoldDB" id="G7YC34"/>
<keyword evidence="4 5" id="KW-0808">Transferase</keyword>
<dbReference type="GO" id="GO:0004343">
    <property type="term" value="F:glucosamine 6-phosphate N-acetyltransferase activity"/>
    <property type="evidence" value="ECO:0007669"/>
    <property type="project" value="UniProtKB-UniRule"/>
</dbReference>